<dbReference type="InterPro" id="IPR018097">
    <property type="entry name" value="EGF_Ca-bd_CS"/>
</dbReference>
<protein>
    <recommendedName>
        <fullName evidence="7">EGF-like domain-containing protein</fullName>
    </recommendedName>
</protein>
<keyword evidence="1 5" id="KW-0245">EGF-like domain</keyword>
<evidence type="ECO:0000256" key="2">
    <source>
        <dbReference type="ARBA" id="ARBA00022729"/>
    </source>
</evidence>
<organism evidence="8 9">
    <name type="scientific">Phlebotomus papatasi</name>
    <name type="common">Sandfly</name>
    <dbReference type="NCBI Taxonomy" id="29031"/>
    <lineage>
        <taxon>Eukaryota</taxon>
        <taxon>Metazoa</taxon>
        <taxon>Ecdysozoa</taxon>
        <taxon>Arthropoda</taxon>
        <taxon>Hexapoda</taxon>
        <taxon>Insecta</taxon>
        <taxon>Pterygota</taxon>
        <taxon>Neoptera</taxon>
        <taxon>Endopterygota</taxon>
        <taxon>Diptera</taxon>
        <taxon>Nematocera</taxon>
        <taxon>Psychodoidea</taxon>
        <taxon>Psychodidae</taxon>
        <taxon>Phlebotomus</taxon>
        <taxon>Phlebotomus</taxon>
    </lineage>
</organism>
<dbReference type="PROSITE" id="PS50026">
    <property type="entry name" value="EGF_3"/>
    <property type="match status" value="4"/>
</dbReference>
<feature type="disulfide bond" evidence="5">
    <location>
        <begin position="143"/>
        <end position="152"/>
    </location>
</feature>
<feature type="domain" description="EGF-like" evidence="7">
    <location>
        <begin position="117"/>
        <end position="153"/>
    </location>
</feature>
<dbReference type="SUPFAM" id="SSF57196">
    <property type="entry name" value="EGF/Laminin"/>
    <property type="match status" value="4"/>
</dbReference>
<dbReference type="PANTHER" id="PTHR24049:SF22">
    <property type="entry name" value="DROSOPHILA CRUMBS HOMOLOG"/>
    <property type="match status" value="1"/>
</dbReference>
<accession>A0A1B0GMM0</accession>
<dbReference type="EnsemblMetazoa" id="PPAI003209-RA">
    <property type="protein sequence ID" value="PPAI003209-PA"/>
    <property type="gene ID" value="PPAI003209"/>
</dbReference>
<keyword evidence="2" id="KW-0732">Signal</keyword>
<dbReference type="VEuPathDB" id="VectorBase:PPAPM1_010410"/>
<dbReference type="InterPro" id="IPR000742">
    <property type="entry name" value="EGF"/>
</dbReference>
<dbReference type="Gene3D" id="2.10.25.10">
    <property type="entry name" value="Laminin"/>
    <property type="match status" value="4"/>
</dbReference>
<dbReference type="PROSITE" id="PS00010">
    <property type="entry name" value="ASX_HYDROXYL"/>
    <property type="match status" value="1"/>
</dbReference>
<name>A0A1B0GMM0_PHLPP</name>
<dbReference type="InterPro" id="IPR001881">
    <property type="entry name" value="EGF-like_Ca-bd_dom"/>
</dbReference>
<dbReference type="Proteomes" id="UP000092462">
    <property type="component" value="Unassembled WGS sequence"/>
</dbReference>
<dbReference type="GO" id="GO:0032991">
    <property type="term" value="C:protein-containing complex"/>
    <property type="evidence" value="ECO:0007669"/>
    <property type="project" value="TreeGrafter"/>
</dbReference>
<evidence type="ECO:0000256" key="6">
    <source>
        <dbReference type="SAM" id="Phobius"/>
    </source>
</evidence>
<dbReference type="AlphaFoldDB" id="A0A1B0GMM0"/>
<dbReference type="InterPro" id="IPR049883">
    <property type="entry name" value="NOTCH1_EGF-like"/>
</dbReference>
<evidence type="ECO:0000256" key="5">
    <source>
        <dbReference type="PROSITE-ProRule" id="PRU00076"/>
    </source>
</evidence>
<keyword evidence="4 5" id="KW-1015">Disulfide bond</keyword>
<dbReference type="PANTHER" id="PTHR24049">
    <property type="entry name" value="CRUMBS FAMILY MEMBER"/>
    <property type="match status" value="1"/>
</dbReference>
<sequence>MRKPLGVCGSQPCFNGGTCRELNGAFECLCHSRFTGPLCSHDRDPCASSPCLYGGQCRDQGAGNYTCDCPPKMTGKRCDFGRFCAPNPCRNGGVCEEGDFGPLCMCRGYMGPTCEVDVNECENQPCGSGATCINEAGSFRCICPPYLTGASCGDPLYSNLLKSMKLDNVPFEVVLIGGAILAVIGLIAIGGVIWCLAARKRKNHQAHNNTNNVLKNDPVAVGYKRGSKMSNLEQQQQAPRPVSYTPTSNNDAPYVCSIMNNLETLRNYGSAGDELE</sequence>
<feature type="transmembrane region" description="Helical" evidence="6">
    <location>
        <begin position="173"/>
        <end position="197"/>
    </location>
</feature>
<evidence type="ECO:0000313" key="8">
    <source>
        <dbReference type="EnsemblMetazoa" id="PPAI003209-PA"/>
    </source>
</evidence>
<keyword evidence="6" id="KW-1133">Transmembrane helix</keyword>
<dbReference type="GO" id="GO:0007157">
    <property type="term" value="P:heterophilic cell-cell adhesion via plasma membrane cell adhesion molecules"/>
    <property type="evidence" value="ECO:0007669"/>
    <property type="project" value="TreeGrafter"/>
</dbReference>
<feature type="disulfide bond" evidence="5">
    <location>
        <begin position="30"/>
        <end position="39"/>
    </location>
</feature>
<dbReference type="SMART" id="SM00179">
    <property type="entry name" value="EGF_CA"/>
    <property type="match status" value="3"/>
</dbReference>
<dbReference type="InterPro" id="IPR000152">
    <property type="entry name" value="EGF-type_Asp/Asn_hydroxyl_site"/>
</dbReference>
<comment type="caution">
    <text evidence="5">Lacks conserved residue(s) required for the propagation of feature annotation.</text>
</comment>
<evidence type="ECO:0000256" key="1">
    <source>
        <dbReference type="ARBA" id="ARBA00022536"/>
    </source>
</evidence>
<dbReference type="SMART" id="SM00181">
    <property type="entry name" value="EGF"/>
    <property type="match status" value="4"/>
</dbReference>
<keyword evidence="6" id="KW-0812">Transmembrane</keyword>
<feature type="domain" description="EGF-like" evidence="7">
    <location>
        <begin position="80"/>
        <end position="115"/>
    </location>
</feature>
<dbReference type="Pfam" id="PF00008">
    <property type="entry name" value="EGF"/>
    <property type="match status" value="2"/>
</dbReference>
<dbReference type="CDD" id="cd00054">
    <property type="entry name" value="EGF_CA"/>
    <property type="match status" value="4"/>
</dbReference>
<feature type="disulfide bond" evidence="5">
    <location>
        <begin position="69"/>
        <end position="78"/>
    </location>
</feature>
<dbReference type="GO" id="GO:0005509">
    <property type="term" value="F:calcium ion binding"/>
    <property type="evidence" value="ECO:0007669"/>
    <property type="project" value="InterPro"/>
</dbReference>
<evidence type="ECO:0000256" key="4">
    <source>
        <dbReference type="ARBA" id="ARBA00023157"/>
    </source>
</evidence>
<proteinExistence type="predicted"/>
<dbReference type="PROSITE" id="PS00022">
    <property type="entry name" value="EGF_1"/>
    <property type="match status" value="3"/>
</dbReference>
<dbReference type="GO" id="GO:0005886">
    <property type="term" value="C:plasma membrane"/>
    <property type="evidence" value="ECO:0007669"/>
    <property type="project" value="TreeGrafter"/>
</dbReference>
<dbReference type="InterPro" id="IPR051022">
    <property type="entry name" value="Notch_Cell-Fate_Det"/>
</dbReference>
<evidence type="ECO:0000256" key="3">
    <source>
        <dbReference type="ARBA" id="ARBA00022737"/>
    </source>
</evidence>
<dbReference type="PROSITE" id="PS01187">
    <property type="entry name" value="EGF_CA"/>
    <property type="match status" value="1"/>
</dbReference>
<dbReference type="Pfam" id="PF07645">
    <property type="entry name" value="EGF_CA"/>
    <property type="match status" value="1"/>
</dbReference>
<evidence type="ECO:0000313" key="9">
    <source>
        <dbReference type="Proteomes" id="UP000092462"/>
    </source>
</evidence>
<keyword evidence="3" id="KW-0677">Repeat</keyword>
<dbReference type="VEuPathDB" id="VectorBase:PPAI003209"/>
<reference evidence="8" key="1">
    <citation type="submission" date="2022-08" db="UniProtKB">
        <authorList>
            <consortium name="EnsemblMetazoa"/>
        </authorList>
    </citation>
    <scope>IDENTIFICATION</scope>
    <source>
        <strain evidence="8">Israel</strain>
    </source>
</reference>
<dbReference type="GO" id="GO:0045197">
    <property type="term" value="P:establishment or maintenance of epithelial cell apical/basal polarity"/>
    <property type="evidence" value="ECO:0007669"/>
    <property type="project" value="TreeGrafter"/>
</dbReference>
<dbReference type="EMBL" id="AJVK01026299">
    <property type="status" value="NOT_ANNOTATED_CDS"/>
    <property type="molecule type" value="Genomic_DNA"/>
</dbReference>
<feature type="domain" description="EGF-like" evidence="7">
    <location>
        <begin position="4"/>
        <end position="40"/>
    </location>
</feature>
<feature type="domain" description="EGF-like" evidence="7">
    <location>
        <begin position="42"/>
        <end position="79"/>
    </location>
</feature>
<evidence type="ECO:0000259" key="7">
    <source>
        <dbReference type="PROSITE" id="PS50026"/>
    </source>
</evidence>
<keyword evidence="6" id="KW-0472">Membrane</keyword>
<keyword evidence="9" id="KW-1185">Reference proteome</keyword>